<evidence type="ECO:0000313" key="3">
    <source>
        <dbReference type="EMBL" id="MEQ2711465.1"/>
    </source>
</evidence>
<dbReference type="Pfam" id="PF00994">
    <property type="entry name" value="MoCF_biosynth"/>
    <property type="match status" value="1"/>
</dbReference>
<dbReference type="RefSeq" id="WP_055197498.1">
    <property type="nucleotide sequence ID" value="NZ_JAOQJG010000004.1"/>
</dbReference>
<dbReference type="SUPFAM" id="SSF53218">
    <property type="entry name" value="Molybdenum cofactor biosynthesis proteins"/>
    <property type="match status" value="1"/>
</dbReference>
<dbReference type="EMBL" id="JBBNIN010000014">
    <property type="protein sequence ID" value="MEQ2711465.1"/>
    <property type="molecule type" value="Genomic_DNA"/>
</dbReference>
<dbReference type="Gene3D" id="3.90.950.20">
    <property type="entry name" value="CinA-like"/>
    <property type="match status" value="1"/>
</dbReference>
<evidence type="ECO:0000313" key="4">
    <source>
        <dbReference type="Proteomes" id="UP001482154"/>
    </source>
</evidence>
<dbReference type="Gene3D" id="3.40.980.10">
    <property type="entry name" value="MoaB/Mog-like domain"/>
    <property type="match status" value="1"/>
</dbReference>
<reference evidence="3 4" key="1">
    <citation type="submission" date="2024-04" db="EMBL/GenBank/DDBJ databases">
        <title>Human intestinal bacterial collection.</title>
        <authorList>
            <person name="Pauvert C."/>
            <person name="Hitch T.C.A."/>
            <person name="Clavel T."/>
        </authorList>
    </citation>
    <scope>NUCLEOTIDE SEQUENCE [LARGE SCALE GENOMIC DNA]</scope>
    <source>
        <strain evidence="3 4">CLA-AA-H249</strain>
    </source>
</reference>
<dbReference type="CDD" id="cd00885">
    <property type="entry name" value="cinA"/>
    <property type="match status" value="1"/>
</dbReference>
<name>A0ABV1IW84_9FIRM</name>
<dbReference type="Pfam" id="PF18146">
    <property type="entry name" value="CinA_KH"/>
    <property type="match status" value="1"/>
</dbReference>
<dbReference type="InterPro" id="IPR036653">
    <property type="entry name" value="CinA-like_C"/>
</dbReference>
<dbReference type="SMART" id="SM00852">
    <property type="entry name" value="MoCF_biosynth"/>
    <property type="match status" value="1"/>
</dbReference>
<dbReference type="InterPro" id="IPR050101">
    <property type="entry name" value="CinA"/>
</dbReference>
<dbReference type="Proteomes" id="UP001482154">
    <property type="component" value="Unassembled WGS sequence"/>
</dbReference>
<dbReference type="InterPro" id="IPR001453">
    <property type="entry name" value="MoaB/Mog_dom"/>
</dbReference>
<dbReference type="InterPro" id="IPR041424">
    <property type="entry name" value="CinA_KH"/>
</dbReference>
<dbReference type="InterPro" id="IPR008135">
    <property type="entry name" value="Competence-induced_CinA"/>
</dbReference>
<evidence type="ECO:0000256" key="1">
    <source>
        <dbReference type="HAMAP-Rule" id="MF_00226"/>
    </source>
</evidence>
<dbReference type="InterPro" id="IPR036425">
    <property type="entry name" value="MoaB/Mog-like_dom_sf"/>
</dbReference>
<organism evidence="3 4">
    <name type="scientific">Anaerostipes amylophilus</name>
    <dbReference type="NCBI Taxonomy" id="2981779"/>
    <lineage>
        <taxon>Bacteria</taxon>
        <taxon>Bacillati</taxon>
        <taxon>Bacillota</taxon>
        <taxon>Clostridia</taxon>
        <taxon>Lachnospirales</taxon>
        <taxon>Lachnospiraceae</taxon>
        <taxon>Anaerostipes</taxon>
    </lineage>
</organism>
<keyword evidence="4" id="KW-1185">Reference proteome</keyword>
<proteinExistence type="inferred from homology"/>
<comment type="similarity">
    <text evidence="1">Belongs to the CinA family.</text>
</comment>
<dbReference type="Pfam" id="PF02464">
    <property type="entry name" value="CinA"/>
    <property type="match status" value="1"/>
</dbReference>
<dbReference type="SUPFAM" id="SSF142433">
    <property type="entry name" value="CinA-like"/>
    <property type="match status" value="1"/>
</dbReference>
<comment type="caution">
    <text evidence="3">The sequence shown here is derived from an EMBL/GenBank/DDBJ whole genome shotgun (WGS) entry which is preliminary data.</text>
</comment>
<dbReference type="PIRSF" id="PIRSF006728">
    <property type="entry name" value="CinA"/>
    <property type="match status" value="1"/>
</dbReference>
<protein>
    <recommendedName>
        <fullName evidence="1">Putative competence-damage inducible protein</fullName>
    </recommendedName>
</protein>
<dbReference type="NCBIfam" id="TIGR00177">
    <property type="entry name" value="molyb_syn"/>
    <property type="match status" value="1"/>
</dbReference>
<dbReference type="NCBIfam" id="TIGR00199">
    <property type="entry name" value="PncC_domain"/>
    <property type="match status" value="1"/>
</dbReference>
<dbReference type="HAMAP" id="MF_00226_B">
    <property type="entry name" value="CinA_B"/>
    <property type="match status" value="1"/>
</dbReference>
<dbReference type="PANTHER" id="PTHR13939">
    <property type="entry name" value="NICOTINAMIDE-NUCLEOTIDE AMIDOHYDROLASE PNCC"/>
    <property type="match status" value="1"/>
</dbReference>
<dbReference type="PANTHER" id="PTHR13939:SF0">
    <property type="entry name" value="NMN AMIDOHYDROLASE-LIKE PROTEIN YFAY"/>
    <property type="match status" value="1"/>
</dbReference>
<dbReference type="InterPro" id="IPR008136">
    <property type="entry name" value="CinA_C"/>
</dbReference>
<accession>A0ABV1IW84</accession>
<dbReference type="NCBIfam" id="TIGR00200">
    <property type="entry name" value="cinA_nterm"/>
    <property type="match status" value="1"/>
</dbReference>
<sequence length="421" mass="46204">MTAEIICVGTEILLGNIVNTNAAYLSERLASLGISVFFETTVGDNEERLEDVIRQGFERSDILILSGGLGPTKDDLTKEVATKVCGQKLVEDEEALRRLKEYFASSHRSMTENNLKQALISEDCDVLYNENGTAPGMIIHAKGEKKVVLLPGPPSELIPMFHDQVEPILKELSSEVLYSDVVKIDCMGESQVAEEIEDLIEKQTNPTVAPYAKLGEVHLRVTAKATSEEEAKKFVAPVTEELYRRFGHKIFTTKEDETLEDVVVNMLSKHHYTIAAAESCTAGMFTARLVNVAGASDVLNESFITYANEAKMKYLGVKEETLNTVGAVSEETAKQMAEGVAKRAGSNVGVGITGLAGPGGETPEKKAGLVYIGVSVNGKTKVSKYQFNGNRQKVRQMAVCRALMMVRHALVEEFFEKDWKK</sequence>
<dbReference type="Gene3D" id="3.30.70.2860">
    <property type="match status" value="1"/>
</dbReference>
<gene>
    <name evidence="1" type="primary">cinA</name>
    <name evidence="3" type="ORF">AAAU51_09790</name>
</gene>
<dbReference type="NCBIfam" id="NF001813">
    <property type="entry name" value="PRK00549.1"/>
    <property type="match status" value="1"/>
</dbReference>
<feature type="domain" description="MoaB/Mog" evidence="2">
    <location>
        <begin position="4"/>
        <end position="171"/>
    </location>
</feature>
<evidence type="ECO:0000259" key="2">
    <source>
        <dbReference type="SMART" id="SM00852"/>
    </source>
</evidence>